<organism evidence="2 3">
    <name type="scientific">Corynebacterium aquilae DSM 44791</name>
    <dbReference type="NCBI Taxonomy" id="1431546"/>
    <lineage>
        <taxon>Bacteria</taxon>
        <taxon>Bacillati</taxon>
        <taxon>Actinomycetota</taxon>
        <taxon>Actinomycetes</taxon>
        <taxon>Mycobacteriales</taxon>
        <taxon>Corynebacteriaceae</taxon>
        <taxon>Corynebacterium</taxon>
    </lineage>
</organism>
<name>A0A1L7CGZ2_9CORY</name>
<gene>
    <name evidence="2" type="ORF">CAQU_08525</name>
</gene>
<dbReference type="Gene3D" id="1.25.40.10">
    <property type="entry name" value="Tetratricopeptide repeat domain"/>
    <property type="match status" value="1"/>
</dbReference>
<dbReference type="Proteomes" id="UP000185478">
    <property type="component" value="Chromosome"/>
</dbReference>
<accession>A0A1L7CGZ2</accession>
<dbReference type="InterPro" id="IPR011990">
    <property type="entry name" value="TPR-like_helical_dom_sf"/>
</dbReference>
<reference evidence="2 3" key="1">
    <citation type="submission" date="2014-08" db="EMBL/GenBank/DDBJ databases">
        <title>Complete genome sequence of Corynebacterium aquilae S-613T(T) (=DSM 44791(T)), isolated from the choana of a healthy golden eagle.</title>
        <authorList>
            <person name="Ruckert C."/>
            <person name="Albersmeier A."/>
            <person name="Winkler A."/>
            <person name="Kalinowski J."/>
        </authorList>
    </citation>
    <scope>NUCLEOTIDE SEQUENCE [LARGE SCALE GENOMIC DNA]</scope>
    <source>
        <strain evidence="2 3">S-613</strain>
    </source>
</reference>
<evidence type="ECO:0000256" key="1">
    <source>
        <dbReference type="SAM" id="MobiDB-lite"/>
    </source>
</evidence>
<dbReference type="AlphaFoldDB" id="A0A1L7CGZ2"/>
<protein>
    <recommendedName>
        <fullName evidence="4">Tetratricopeptide repeat protein</fullName>
    </recommendedName>
</protein>
<dbReference type="OrthoDB" id="4388915at2"/>
<dbReference type="STRING" id="1431546.CAQU_08525"/>
<evidence type="ECO:0000313" key="2">
    <source>
        <dbReference type="EMBL" id="APT85106.1"/>
    </source>
</evidence>
<feature type="compositionally biased region" description="Polar residues" evidence="1">
    <location>
        <begin position="420"/>
        <end position="433"/>
    </location>
</feature>
<evidence type="ECO:0008006" key="4">
    <source>
        <dbReference type="Google" id="ProtNLM"/>
    </source>
</evidence>
<keyword evidence="3" id="KW-1185">Reference proteome</keyword>
<dbReference type="RefSeq" id="WP_075726841.1">
    <property type="nucleotide sequence ID" value="NZ_CP009245.1"/>
</dbReference>
<dbReference type="KEGG" id="caqu:CAQU_08525"/>
<feature type="region of interest" description="Disordered" evidence="1">
    <location>
        <begin position="405"/>
        <end position="433"/>
    </location>
</feature>
<proteinExistence type="predicted"/>
<sequence>MDEQQNPQSPDRDLDDLIDRALGAPWGPSCSALWAQAATAAEDAGEMELAVYCYSQLCGAYAMGGQLTEVIAPFVWLESTLNSHPELFDDDARNDVGWYYKYVLVAVRSVPTVPYQQCEDIFDHMEKFYLSRGQSLRPVYIRRYSWLREMGETAAAETYFHKYLAAPRSELSDCLGCEPGYEIMHAIRDKQWEKAVELGDQALAVDAPQCDRNPEELLSILLEPWLRTGRDDRAWAAHIRAYRRYQQSPRFFESLPLHLRYLAISGAAGRPDRLDRGVRILQRHMPWFKHAESPLVLLEAATAAALLLHAVESTHPDQILSTTIPGASLPFFARADLEQPTVAQARGFFETLARDIAEAFDARPGHPHPYLATQEIDALYDVEPVPAPTGASANQVADVSGMTAAWQPSTAASKTPTSSGDTATSPKDPASQQQPYVALDVHPPELGWQFEQLLDDMARRGMLYTDMATLVAIEKIAADSALQDPNIVDQLSELQALAWLHAFNALRAALWLAPIERVVGGPSLEQLEDVIGQEPHEMEPAWATLVEAATALMYDDFPTVIEASDRACRSETTSSLAVRFCAARFSSRAAVALGELGDAAEHLRHMVNLSAAAGLNFAHAAAGLSLSLLLDRQERFIEAADVAQNALDACERAGFAGDAVLVRAHLYGALANASVELGHHETAARALVEQAQLAGQVESPRSSQEALSMAARQFFEAQLYDEGVSCLREAVHILQRLSQAPDRDEGVMGEYADALLALVSGLSQRPGTASVEDMATIEELMDRRRRLLLDPVHGAEIANVPGDAETTPVAREAQWALEMGLASFNAGYPTQAADFLVAAVDGFEQTGFAVKRAEVLYVRGRIAGSQGALEQARSLAMEALECFSDAELVSHPLRFEIMKFVAEVDEFLQ</sequence>
<dbReference type="EMBL" id="CP009245">
    <property type="protein sequence ID" value="APT85106.1"/>
    <property type="molecule type" value="Genomic_DNA"/>
</dbReference>
<dbReference type="SUPFAM" id="SSF48452">
    <property type="entry name" value="TPR-like"/>
    <property type="match status" value="1"/>
</dbReference>
<feature type="compositionally biased region" description="Low complexity" evidence="1">
    <location>
        <begin position="408"/>
        <end position="419"/>
    </location>
</feature>
<evidence type="ECO:0000313" key="3">
    <source>
        <dbReference type="Proteomes" id="UP000185478"/>
    </source>
</evidence>